<proteinExistence type="predicted"/>
<dbReference type="EMBL" id="CP109011">
    <property type="protein sequence ID" value="WUT47155.1"/>
    <property type="molecule type" value="Genomic_DNA"/>
</dbReference>
<evidence type="ECO:0000313" key="1">
    <source>
        <dbReference type="EMBL" id="WUT47155.1"/>
    </source>
</evidence>
<protein>
    <submittedName>
        <fullName evidence="1">Uncharacterized protein</fullName>
    </submittedName>
</protein>
<dbReference type="Proteomes" id="UP001432168">
    <property type="component" value="Chromosome"/>
</dbReference>
<gene>
    <name evidence="1" type="ORF">OG929_34735</name>
</gene>
<dbReference type="Gene3D" id="3.40.50.720">
    <property type="entry name" value="NAD(P)-binding Rossmann-like Domain"/>
    <property type="match status" value="1"/>
</dbReference>
<evidence type="ECO:0000313" key="2">
    <source>
        <dbReference type="Proteomes" id="UP001432168"/>
    </source>
</evidence>
<sequence>MPHSAASGWSEEAAEGMLRSVRFVAEGGNAVVTGDVAEVLGRPARTYREWVRDHAGAFGAE</sequence>
<name>A0ABZ1X4V5_9ACTN</name>
<dbReference type="RefSeq" id="WP_329269023.1">
    <property type="nucleotide sequence ID" value="NZ_CP109011.1"/>
</dbReference>
<accession>A0ABZ1X4V5</accession>
<reference evidence="1" key="1">
    <citation type="submission" date="2022-10" db="EMBL/GenBank/DDBJ databases">
        <title>The complete genomes of actinobacterial strains from the NBC collection.</title>
        <authorList>
            <person name="Joergensen T.S."/>
            <person name="Alvarez Arevalo M."/>
            <person name="Sterndorff E.B."/>
            <person name="Faurdal D."/>
            <person name="Vuksanovic O."/>
            <person name="Mourched A.-S."/>
            <person name="Charusanti P."/>
            <person name="Shaw S."/>
            <person name="Blin K."/>
            <person name="Weber T."/>
        </authorList>
    </citation>
    <scope>NUCLEOTIDE SEQUENCE</scope>
    <source>
        <strain evidence="1">NBC_00686</strain>
    </source>
</reference>
<keyword evidence="2" id="KW-1185">Reference proteome</keyword>
<organism evidence="1 2">
    <name type="scientific">Streptomyces pseudovenezuelae</name>
    <dbReference type="NCBI Taxonomy" id="67350"/>
    <lineage>
        <taxon>Bacteria</taxon>
        <taxon>Bacillati</taxon>
        <taxon>Actinomycetota</taxon>
        <taxon>Actinomycetes</taxon>
        <taxon>Kitasatosporales</taxon>
        <taxon>Streptomycetaceae</taxon>
        <taxon>Streptomyces</taxon>
        <taxon>Streptomyces aurantiacus group</taxon>
    </lineage>
</organism>